<dbReference type="InterPro" id="IPR001764">
    <property type="entry name" value="Glyco_hydro_3_N"/>
</dbReference>
<accession>A0A066USH7</accession>
<dbReference type="AlphaFoldDB" id="A0A066USH7"/>
<dbReference type="Gene3D" id="3.40.50.1700">
    <property type="entry name" value="Glycoside hydrolase family 3 C-terminal domain"/>
    <property type="match status" value="1"/>
</dbReference>
<evidence type="ECO:0000256" key="5">
    <source>
        <dbReference type="RuleBase" id="RU361161"/>
    </source>
</evidence>
<gene>
    <name evidence="7" type="ORF">VFDL14_22275</name>
</gene>
<comment type="similarity">
    <text evidence="1 5">Belongs to the glycosyl hydrolase 3 family.</text>
</comment>
<keyword evidence="2 5" id="KW-0378">Hydrolase</keyword>
<dbReference type="InterPro" id="IPR050288">
    <property type="entry name" value="Cellulose_deg_GH3"/>
</dbReference>
<dbReference type="PANTHER" id="PTHR42715:SF10">
    <property type="entry name" value="BETA-GLUCOSIDASE"/>
    <property type="match status" value="1"/>
</dbReference>
<feature type="domain" description="Fibronectin type III-like" evidence="6">
    <location>
        <begin position="323"/>
        <end position="399"/>
    </location>
</feature>
<dbReference type="PRINTS" id="PR00133">
    <property type="entry name" value="GLHYDRLASE3"/>
</dbReference>
<dbReference type="EMBL" id="JFFR01000013">
    <property type="protein sequence ID" value="KDN28852.1"/>
    <property type="molecule type" value="Genomic_DNA"/>
</dbReference>
<dbReference type="InterPro" id="IPR017853">
    <property type="entry name" value="GH"/>
</dbReference>
<reference evidence="7 8" key="1">
    <citation type="submission" date="2014-02" db="EMBL/GenBank/DDBJ databases">
        <title>Vibrio fortis Dalian14 Genome Sequencing.</title>
        <authorList>
            <person name="Wang Y."/>
            <person name="Song L."/>
            <person name="Liu G."/>
            <person name="Ding J."/>
        </authorList>
    </citation>
    <scope>NUCLEOTIDE SEQUENCE [LARGE SCALE GENOMIC DNA]</scope>
    <source>
        <strain evidence="7 8">Dalian14</strain>
    </source>
</reference>
<dbReference type="SMART" id="SM01217">
    <property type="entry name" value="Fn3_like"/>
    <property type="match status" value="1"/>
</dbReference>
<dbReference type="InterPro" id="IPR013783">
    <property type="entry name" value="Ig-like_fold"/>
</dbReference>
<dbReference type="Proteomes" id="UP000027219">
    <property type="component" value="Unassembled WGS sequence"/>
</dbReference>
<dbReference type="Pfam" id="PF01915">
    <property type="entry name" value="Glyco_hydro_3_C"/>
    <property type="match status" value="1"/>
</dbReference>
<keyword evidence="4 5" id="KW-0326">Glycosidase</keyword>
<dbReference type="InterPro" id="IPR019800">
    <property type="entry name" value="Glyco_hydro_3_AS"/>
</dbReference>
<dbReference type="STRING" id="212667.VFDL14_22275"/>
<dbReference type="InterPro" id="IPR026891">
    <property type="entry name" value="Fn3-like"/>
</dbReference>
<dbReference type="SUPFAM" id="SSF51445">
    <property type="entry name" value="(Trans)glycosidases"/>
    <property type="match status" value="1"/>
</dbReference>
<dbReference type="Pfam" id="PF00933">
    <property type="entry name" value="Glyco_hydro_3"/>
    <property type="match status" value="1"/>
</dbReference>
<evidence type="ECO:0000256" key="2">
    <source>
        <dbReference type="ARBA" id="ARBA00022801"/>
    </source>
</evidence>
<dbReference type="OrthoDB" id="9781691at2"/>
<dbReference type="PROSITE" id="PS00775">
    <property type="entry name" value="GLYCOSYL_HYDROL_F3"/>
    <property type="match status" value="1"/>
</dbReference>
<evidence type="ECO:0000256" key="3">
    <source>
        <dbReference type="ARBA" id="ARBA00023277"/>
    </source>
</evidence>
<evidence type="ECO:0000259" key="6">
    <source>
        <dbReference type="SMART" id="SM01217"/>
    </source>
</evidence>
<dbReference type="InterPro" id="IPR036962">
    <property type="entry name" value="Glyco_hydro_3_N_sf"/>
</dbReference>
<dbReference type="GO" id="GO:0004553">
    <property type="term" value="F:hydrolase activity, hydrolyzing O-glycosyl compounds"/>
    <property type="evidence" value="ECO:0007669"/>
    <property type="project" value="InterPro"/>
</dbReference>
<dbReference type="InterPro" id="IPR036881">
    <property type="entry name" value="Glyco_hydro_3_C_sf"/>
</dbReference>
<protein>
    <submittedName>
        <fullName evidence="7">Beta-glucosidase</fullName>
    </submittedName>
</protein>
<dbReference type="Pfam" id="PF14310">
    <property type="entry name" value="Fn3-like"/>
    <property type="match status" value="1"/>
</dbReference>
<dbReference type="GO" id="GO:0005975">
    <property type="term" value="P:carbohydrate metabolic process"/>
    <property type="evidence" value="ECO:0007669"/>
    <property type="project" value="InterPro"/>
</dbReference>
<dbReference type="Gene3D" id="2.60.40.10">
    <property type="entry name" value="Immunoglobulins"/>
    <property type="match status" value="1"/>
</dbReference>
<dbReference type="SUPFAM" id="SSF52279">
    <property type="entry name" value="Beta-D-glucan exohydrolase, C-terminal domain"/>
    <property type="match status" value="1"/>
</dbReference>
<evidence type="ECO:0000256" key="1">
    <source>
        <dbReference type="ARBA" id="ARBA00005336"/>
    </source>
</evidence>
<sequence length="925" mass="101656">MDRDNLLVVQNKLAPISRQAATEGIVLLKNDQAVLPVKQGDNLAIFGRCQLDTYRSGTGSGGAVNVRYSISIIEGLLGNEKVHINEEIARQYREWVKANPFDDGGGGWAAEPWYQEEMLLTDESVERASSQSNKAMFIIGRTAGEDQDNADAPGSYKMTDIEMEMLVKVTRYFDDVIVVMNTTNIMDMSWLVTMENRNAIKAVLYCWAAGMEGGHALADVISGDVSPSGKLTDTIAYDLCDYPSSANFGGTGYNCYAEDVYVGYRYFETFKPNSVQFEFGFGLSYTTFKQELTDFDIAGQGKNAVVRMSIKVTNVGDCYRGKDVVQIYLEAPQGRLGKSARTLVGFKKTSPLEPSESETLHISIPVRDLASYDDSGVTGNKSCYVLEEGNYRFHVGSSVRDTVELLHMYHVSKLLVTEECQEALAPLRPFERIKPKAQAQSVSPYGVEFEPVPTRSVSLHERIESKLPREFEVTGDLGFKLLDVSLGRATMEQFVAQLSLSQLATLVRGEGMCSPKVTPGTAAAFGGVSNELVDFGIPVIAAADGPSGIRMDSGHKATQVPIGTLLGCTWNSDLNEELFYWVGEELRAYQIDTLLGPGVNIHRHPLNGRNFEYFSEDPFITGTLAAAQVKGLKKAGVTGTLKHFAANDQETGRMDVDSVMSERAIREVHIKPFEMAVKSGGATTIMTCYNPVNGHWGASNYDLNTSVLREEWGFKGIVMTDWWAKMNHPSEAGSEDKIHTSYMIRSQNDLYMVVDNDGAASNVAGDDTLQAIEQGTLTLGELQRSAMNICWFILDTPAMKRPVVRYEPVKAIRSFNEYLGNDAVALEALSTLEMSKTTSCVVEVIEGATYQVSALMSYAKPSLAQSSCALSLNDEFCMSLSVHGTEGERISIEGSQMRLEKGFYHLCIDFVKAGATLHELNFSPC</sequence>
<keyword evidence="8" id="KW-1185">Reference proteome</keyword>
<proteinExistence type="inferred from homology"/>
<dbReference type="InterPro" id="IPR002772">
    <property type="entry name" value="Glyco_hydro_3_C"/>
</dbReference>
<keyword evidence="3" id="KW-0119">Carbohydrate metabolism</keyword>
<dbReference type="PANTHER" id="PTHR42715">
    <property type="entry name" value="BETA-GLUCOSIDASE"/>
    <property type="match status" value="1"/>
</dbReference>
<name>A0A066USH7_9VIBR</name>
<evidence type="ECO:0000256" key="4">
    <source>
        <dbReference type="ARBA" id="ARBA00023295"/>
    </source>
</evidence>
<evidence type="ECO:0000313" key="8">
    <source>
        <dbReference type="Proteomes" id="UP000027219"/>
    </source>
</evidence>
<organism evidence="7 8">
    <name type="scientific">Vibrio fortis</name>
    <dbReference type="NCBI Taxonomy" id="212667"/>
    <lineage>
        <taxon>Bacteria</taxon>
        <taxon>Pseudomonadati</taxon>
        <taxon>Pseudomonadota</taxon>
        <taxon>Gammaproteobacteria</taxon>
        <taxon>Vibrionales</taxon>
        <taxon>Vibrionaceae</taxon>
        <taxon>Vibrio</taxon>
    </lineage>
</organism>
<evidence type="ECO:0000313" key="7">
    <source>
        <dbReference type="EMBL" id="KDN28852.1"/>
    </source>
</evidence>
<comment type="caution">
    <text evidence="7">The sequence shown here is derived from an EMBL/GenBank/DDBJ whole genome shotgun (WGS) entry which is preliminary data.</text>
</comment>
<dbReference type="RefSeq" id="WP_032550717.1">
    <property type="nucleotide sequence ID" value="NZ_JFFR01000013.1"/>
</dbReference>
<dbReference type="Gene3D" id="3.20.20.300">
    <property type="entry name" value="Glycoside hydrolase, family 3, N-terminal domain"/>
    <property type="match status" value="1"/>
</dbReference>